<keyword evidence="10" id="KW-0472">Membrane</keyword>
<name>A0A5C6APN8_9BACT</name>
<feature type="transmembrane region" description="Helical" evidence="10">
    <location>
        <begin position="344"/>
        <end position="364"/>
    </location>
</feature>
<accession>A0A5C6APN8</accession>
<organism evidence="13 14">
    <name type="scientific">Stieleria varia</name>
    <dbReference type="NCBI Taxonomy" id="2528005"/>
    <lineage>
        <taxon>Bacteria</taxon>
        <taxon>Pseudomonadati</taxon>
        <taxon>Planctomycetota</taxon>
        <taxon>Planctomycetia</taxon>
        <taxon>Pirellulales</taxon>
        <taxon>Pirellulaceae</taxon>
        <taxon>Stieleria</taxon>
    </lineage>
</organism>
<comment type="caution">
    <text evidence="13">The sequence shown here is derived from an EMBL/GenBank/DDBJ whole genome shotgun (WGS) entry which is preliminary data.</text>
</comment>
<keyword evidence="8" id="KW-0067">ATP-binding</keyword>
<dbReference type="InterPro" id="IPR036890">
    <property type="entry name" value="HATPase_C_sf"/>
</dbReference>
<feature type="domain" description="Histidine kinase" evidence="11">
    <location>
        <begin position="493"/>
        <end position="686"/>
    </location>
</feature>
<dbReference type="Pfam" id="PF00672">
    <property type="entry name" value="HAMP"/>
    <property type="match status" value="1"/>
</dbReference>
<keyword evidence="10" id="KW-0812">Transmembrane</keyword>
<dbReference type="GO" id="GO:0005524">
    <property type="term" value="F:ATP binding"/>
    <property type="evidence" value="ECO:0007669"/>
    <property type="project" value="UniProtKB-KW"/>
</dbReference>
<evidence type="ECO:0000256" key="5">
    <source>
        <dbReference type="ARBA" id="ARBA00022679"/>
    </source>
</evidence>
<comment type="subcellular location">
    <subcellularLocation>
        <location evidence="2">Membrane</location>
    </subcellularLocation>
</comment>
<dbReference type="InterPro" id="IPR004358">
    <property type="entry name" value="Sig_transdc_His_kin-like_C"/>
</dbReference>
<evidence type="ECO:0000256" key="4">
    <source>
        <dbReference type="ARBA" id="ARBA00022553"/>
    </source>
</evidence>
<reference evidence="13 14" key="1">
    <citation type="submission" date="2019-02" db="EMBL/GenBank/DDBJ databases">
        <title>Deep-cultivation of Planctomycetes and their phenomic and genomic characterization uncovers novel biology.</title>
        <authorList>
            <person name="Wiegand S."/>
            <person name="Jogler M."/>
            <person name="Boedeker C."/>
            <person name="Pinto D."/>
            <person name="Vollmers J."/>
            <person name="Rivas-Marin E."/>
            <person name="Kohn T."/>
            <person name="Peeters S.H."/>
            <person name="Heuer A."/>
            <person name="Rast P."/>
            <person name="Oberbeckmann S."/>
            <person name="Bunk B."/>
            <person name="Jeske O."/>
            <person name="Meyerdierks A."/>
            <person name="Storesund J.E."/>
            <person name="Kallscheuer N."/>
            <person name="Luecker S."/>
            <person name="Lage O.M."/>
            <person name="Pohl T."/>
            <person name="Merkel B.J."/>
            <person name="Hornburger P."/>
            <person name="Mueller R.-W."/>
            <person name="Bruemmer F."/>
            <person name="Labrenz M."/>
            <person name="Spormann A.M."/>
            <person name="Op Den Camp H."/>
            <person name="Overmann J."/>
            <person name="Amann R."/>
            <person name="Jetten M.S.M."/>
            <person name="Mascher T."/>
            <person name="Medema M.H."/>
            <person name="Devos D.P."/>
            <person name="Kaster A.-K."/>
            <person name="Ovreas L."/>
            <person name="Rohde M."/>
            <person name="Galperin M.Y."/>
            <person name="Jogler C."/>
        </authorList>
    </citation>
    <scope>NUCLEOTIDE SEQUENCE [LARGE SCALE GENOMIC DNA]</scope>
    <source>
        <strain evidence="13 14">Pla52n</strain>
    </source>
</reference>
<dbReference type="Gene3D" id="6.10.340.10">
    <property type="match status" value="1"/>
</dbReference>
<dbReference type="GO" id="GO:0004673">
    <property type="term" value="F:protein histidine kinase activity"/>
    <property type="evidence" value="ECO:0007669"/>
    <property type="project" value="UniProtKB-EC"/>
</dbReference>
<dbReference type="SUPFAM" id="SSF158472">
    <property type="entry name" value="HAMP domain-like"/>
    <property type="match status" value="1"/>
</dbReference>
<evidence type="ECO:0000256" key="2">
    <source>
        <dbReference type="ARBA" id="ARBA00004370"/>
    </source>
</evidence>
<dbReference type="PRINTS" id="PR00344">
    <property type="entry name" value="BCTRLSENSOR"/>
</dbReference>
<comment type="catalytic activity">
    <reaction evidence="1">
        <text>ATP + protein L-histidine = ADP + protein N-phospho-L-histidine.</text>
        <dbReference type="EC" id="2.7.13.3"/>
    </reaction>
</comment>
<evidence type="ECO:0000313" key="14">
    <source>
        <dbReference type="Proteomes" id="UP000320176"/>
    </source>
</evidence>
<dbReference type="InterPro" id="IPR003594">
    <property type="entry name" value="HATPase_dom"/>
</dbReference>
<dbReference type="SMART" id="SM00304">
    <property type="entry name" value="HAMP"/>
    <property type="match status" value="1"/>
</dbReference>
<evidence type="ECO:0000259" key="12">
    <source>
        <dbReference type="PROSITE" id="PS50885"/>
    </source>
</evidence>
<sequence>MSHHLSMPWAPTCDNAPGAKPRVLRLSRSTGLPMTIPSDPSADETIREGTRLLTASSESDSAPELHSTDVSQRDSDAILSPGHHSSLRSRLVLALAGIFVIFLGVDEMIRFTVITPEFLNLERTSAVRDTHRVMAALNAEIENLAHDASNIAQTTLKENQTSIWDTQFGENIHWTAYRDGNEPWRWDARHSSVTDASTSGQPTSELRNMIETLASDPTNQQISGMTSESEGRIYLFAGTRIPGGASRLDGDGQPGFYVIGRRLGDELINTLRRRTDVEFSLDHLHAARLATAEESEKGLQLDDTDDATLMVRAPLCNPNGEPLATLTVKLDREITQRSHHATSAARYLSICIVTAVLLIMLLLLQRLVIGRVAAIRQHTNRIAAEGLDVPALELEGSDEIGQLAQAFDRMKIHLGETQSRLAQASHAAGMNKVADTVIHNVGNVLTNVNSLIETASKRVSGLRIKPLDKLADRLTMAQDDPALAQATPAYLKRLSGELQNDQCELFALLNTLNENIQHIHQVIRDQRRHTTTKINRENVSIVSLLDEAIRCCESSFEKDEITISIINRIDAIVSTDRSQLLQILINIIGNARDAIRRVETLEPTLRIDLIQTVHSVHVRFHDNGCGMTPEILQRVFDAHFTTREGGTGLGLHYCAITIKRLGGEIRAESRGLGQGSTFTIEVPLAHPTGQPTRISPLNATKASLAGLVDQADASIKTCDETI</sequence>
<evidence type="ECO:0000256" key="10">
    <source>
        <dbReference type="SAM" id="Phobius"/>
    </source>
</evidence>
<keyword evidence="10" id="KW-1133">Transmembrane helix</keyword>
<evidence type="ECO:0000313" key="13">
    <source>
        <dbReference type="EMBL" id="TWU01179.1"/>
    </source>
</evidence>
<dbReference type="PROSITE" id="PS50109">
    <property type="entry name" value="HIS_KIN"/>
    <property type="match status" value="1"/>
</dbReference>
<keyword evidence="7 13" id="KW-0418">Kinase</keyword>
<keyword evidence="6" id="KW-0547">Nucleotide-binding</keyword>
<dbReference type="CDD" id="cd06225">
    <property type="entry name" value="HAMP"/>
    <property type="match status" value="1"/>
</dbReference>
<evidence type="ECO:0000256" key="8">
    <source>
        <dbReference type="ARBA" id="ARBA00022840"/>
    </source>
</evidence>
<evidence type="ECO:0000259" key="11">
    <source>
        <dbReference type="PROSITE" id="PS50109"/>
    </source>
</evidence>
<feature type="transmembrane region" description="Helical" evidence="10">
    <location>
        <begin position="91"/>
        <end position="113"/>
    </location>
</feature>
<dbReference type="PROSITE" id="PS50885">
    <property type="entry name" value="HAMP"/>
    <property type="match status" value="1"/>
</dbReference>
<dbReference type="OrthoDB" id="149796at2"/>
<evidence type="ECO:0000256" key="7">
    <source>
        <dbReference type="ARBA" id="ARBA00022777"/>
    </source>
</evidence>
<dbReference type="InterPro" id="IPR050980">
    <property type="entry name" value="2C_sensor_his_kinase"/>
</dbReference>
<dbReference type="GO" id="GO:0007165">
    <property type="term" value="P:signal transduction"/>
    <property type="evidence" value="ECO:0007669"/>
    <property type="project" value="InterPro"/>
</dbReference>
<dbReference type="Proteomes" id="UP000320176">
    <property type="component" value="Unassembled WGS sequence"/>
</dbReference>
<proteinExistence type="predicted"/>
<dbReference type="Gene3D" id="3.30.565.10">
    <property type="entry name" value="Histidine kinase-like ATPase, C-terminal domain"/>
    <property type="match status" value="1"/>
</dbReference>
<evidence type="ECO:0000256" key="9">
    <source>
        <dbReference type="SAM" id="MobiDB-lite"/>
    </source>
</evidence>
<keyword evidence="14" id="KW-1185">Reference proteome</keyword>
<dbReference type="SUPFAM" id="SSF55874">
    <property type="entry name" value="ATPase domain of HSP90 chaperone/DNA topoisomerase II/histidine kinase"/>
    <property type="match status" value="1"/>
</dbReference>
<dbReference type="Pfam" id="PF02518">
    <property type="entry name" value="HATPase_c"/>
    <property type="match status" value="1"/>
</dbReference>
<dbReference type="EMBL" id="SJPN01000005">
    <property type="protein sequence ID" value="TWU01179.1"/>
    <property type="molecule type" value="Genomic_DNA"/>
</dbReference>
<dbReference type="PANTHER" id="PTHR44936">
    <property type="entry name" value="SENSOR PROTEIN CREC"/>
    <property type="match status" value="1"/>
</dbReference>
<keyword evidence="5 13" id="KW-0808">Transferase</keyword>
<dbReference type="EC" id="2.7.13.3" evidence="3"/>
<feature type="region of interest" description="Disordered" evidence="9">
    <location>
        <begin position="54"/>
        <end position="77"/>
    </location>
</feature>
<evidence type="ECO:0000256" key="1">
    <source>
        <dbReference type="ARBA" id="ARBA00000085"/>
    </source>
</evidence>
<dbReference type="AlphaFoldDB" id="A0A5C6APN8"/>
<gene>
    <name evidence="13" type="primary">kinA_2</name>
    <name evidence="13" type="ORF">Pla52n_45510</name>
</gene>
<protein>
    <recommendedName>
        <fullName evidence="3">histidine kinase</fullName>
        <ecNumber evidence="3">2.7.13.3</ecNumber>
    </recommendedName>
</protein>
<dbReference type="InterPro" id="IPR005467">
    <property type="entry name" value="His_kinase_dom"/>
</dbReference>
<evidence type="ECO:0000256" key="6">
    <source>
        <dbReference type="ARBA" id="ARBA00022741"/>
    </source>
</evidence>
<keyword evidence="4" id="KW-0597">Phosphoprotein</keyword>
<dbReference type="GO" id="GO:0016020">
    <property type="term" value="C:membrane"/>
    <property type="evidence" value="ECO:0007669"/>
    <property type="project" value="UniProtKB-SubCell"/>
</dbReference>
<feature type="domain" description="HAMP" evidence="12">
    <location>
        <begin position="366"/>
        <end position="419"/>
    </location>
</feature>
<dbReference type="PANTHER" id="PTHR44936:SF10">
    <property type="entry name" value="SENSOR PROTEIN RSTB"/>
    <property type="match status" value="1"/>
</dbReference>
<dbReference type="SMART" id="SM00387">
    <property type="entry name" value="HATPase_c"/>
    <property type="match status" value="1"/>
</dbReference>
<dbReference type="InterPro" id="IPR003660">
    <property type="entry name" value="HAMP_dom"/>
</dbReference>
<evidence type="ECO:0000256" key="3">
    <source>
        <dbReference type="ARBA" id="ARBA00012438"/>
    </source>
</evidence>